<dbReference type="PANTHER" id="PTHR31885:SF6">
    <property type="entry name" value="GH04784P"/>
    <property type="match status" value="1"/>
</dbReference>
<dbReference type="InterPro" id="IPR012506">
    <property type="entry name" value="TMEM86B-like"/>
</dbReference>
<evidence type="ECO:0000256" key="6">
    <source>
        <dbReference type="SAM" id="Phobius"/>
    </source>
</evidence>
<feature type="transmembrane region" description="Helical" evidence="6">
    <location>
        <begin position="173"/>
        <end position="198"/>
    </location>
</feature>
<feature type="transmembrane region" description="Helical" evidence="6">
    <location>
        <begin position="55"/>
        <end position="75"/>
    </location>
</feature>
<dbReference type="EMBL" id="AMEZ01000133">
    <property type="protein sequence ID" value="EKY22245.1"/>
    <property type="molecule type" value="Genomic_DNA"/>
</dbReference>
<evidence type="ECO:0000313" key="7">
    <source>
        <dbReference type="EMBL" id="EKY22245.1"/>
    </source>
</evidence>
<dbReference type="Pfam" id="PF07947">
    <property type="entry name" value="YhhN"/>
    <property type="match status" value="1"/>
</dbReference>
<evidence type="ECO:0000313" key="8">
    <source>
        <dbReference type="Proteomes" id="UP000010420"/>
    </source>
</evidence>
<proteinExistence type="inferred from homology"/>
<dbReference type="STRING" id="545697.HMPREF0216_03289"/>
<feature type="transmembrane region" description="Helical" evidence="6">
    <location>
        <begin position="210"/>
        <end position="226"/>
    </location>
</feature>
<protein>
    <submittedName>
        <fullName evidence="7">YhhN-like protein</fullName>
    </submittedName>
</protein>
<keyword evidence="4 6" id="KW-1133">Transmembrane helix</keyword>
<reference evidence="7 8" key="1">
    <citation type="submission" date="2012-05" db="EMBL/GenBank/DDBJ databases">
        <authorList>
            <person name="Weinstock G."/>
            <person name="Sodergren E."/>
            <person name="Lobos E.A."/>
            <person name="Fulton L."/>
            <person name="Fulton R."/>
            <person name="Courtney L."/>
            <person name="Fronick C."/>
            <person name="O'Laughlin M."/>
            <person name="Godfrey J."/>
            <person name="Wilson R.M."/>
            <person name="Miner T."/>
            <person name="Farmer C."/>
            <person name="Delehaunty K."/>
            <person name="Cordes M."/>
            <person name="Minx P."/>
            <person name="Tomlinson C."/>
            <person name="Chen J."/>
            <person name="Wollam A."/>
            <person name="Pepin K.H."/>
            <person name="Bhonagiri V."/>
            <person name="Zhang X."/>
            <person name="Suruliraj S."/>
            <person name="Warren W."/>
            <person name="Mitreva M."/>
            <person name="Mardis E.R."/>
            <person name="Wilson R.K."/>
        </authorList>
    </citation>
    <scope>NUCLEOTIDE SEQUENCE [LARGE SCALE GENOMIC DNA]</scope>
    <source>
        <strain evidence="7 8">DSM 1785</strain>
    </source>
</reference>
<sequence length="227" mass="26033">MNCYIFVFLCLLSLSILIYSTHTSIKNFRLISKTLTSLCFLLISLSAYFNNANNFNYFLLIFIGLIFSFLGDLFLGINNSNSISNNTLFLCALISFSITHIFYSLSFINLSKLFFRNFLFAIMLAFILISILKCIKKINFKNMFIPVCFYALIISFMVCTSLSLVNITYLNNIYLSLIISGTVIFLISDFILAFVLFYKDCSKVVSRLNLITYYVGQILISLSILYI</sequence>
<evidence type="ECO:0000256" key="3">
    <source>
        <dbReference type="ARBA" id="ARBA00022692"/>
    </source>
</evidence>
<gene>
    <name evidence="7" type="ORF">HMPREF0216_03289</name>
</gene>
<feature type="transmembrane region" description="Helical" evidence="6">
    <location>
        <begin position="30"/>
        <end position="49"/>
    </location>
</feature>
<evidence type="ECO:0000256" key="4">
    <source>
        <dbReference type="ARBA" id="ARBA00022989"/>
    </source>
</evidence>
<dbReference type="PANTHER" id="PTHR31885">
    <property type="entry name" value="GH04784P"/>
    <property type="match status" value="1"/>
</dbReference>
<dbReference type="eggNOG" id="COG3714">
    <property type="taxonomic scope" value="Bacteria"/>
</dbReference>
<comment type="subcellular location">
    <subcellularLocation>
        <location evidence="1">Membrane</location>
        <topology evidence="1">Multi-pass membrane protein</topology>
    </subcellularLocation>
</comment>
<organism evidence="7 8">
    <name type="scientific">Clostridium celatum DSM 1785</name>
    <dbReference type="NCBI Taxonomy" id="545697"/>
    <lineage>
        <taxon>Bacteria</taxon>
        <taxon>Bacillati</taxon>
        <taxon>Bacillota</taxon>
        <taxon>Clostridia</taxon>
        <taxon>Eubacteriales</taxon>
        <taxon>Clostridiaceae</taxon>
        <taxon>Clostridium</taxon>
    </lineage>
</organism>
<evidence type="ECO:0000256" key="1">
    <source>
        <dbReference type="ARBA" id="ARBA00004141"/>
    </source>
</evidence>
<name>L1Q3H4_9CLOT</name>
<keyword evidence="5 6" id="KW-0472">Membrane</keyword>
<keyword evidence="8" id="KW-1185">Reference proteome</keyword>
<dbReference type="GO" id="GO:0016020">
    <property type="term" value="C:membrane"/>
    <property type="evidence" value="ECO:0007669"/>
    <property type="project" value="UniProtKB-SubCell"/>
</dbReference>
<dbReference type="Proteomes" id="UP000010420">
    <property type="component" value="Unassembled WGS sequence"/>
</dbReference>
<dbReference type="RefSeq" id="WP_005216093.1">
    <property type="nucleotide sequence ID" value="NZ_KB291715.1"/>
</dbReference>
<dbReference type="HOGENOM" id="CLU_1218083_0_0_9"/>
<comment type="similarity">
    <text evidence="2">Belongs to the TMEM86 family.</text>
</comment>
<comment type="caution">
    <text evidence="7">The sequence shown here is derived from an EMBL/GenBank/DDBJ whole genome shotgun (WGS) entry which is preliminary data.</text>
</comment>
<dbReference type="AlphaFoldDB" id="L1Q3H4"/>
<evidence type="ECO:0000256" key="2">
    <source>
        <dbReference type="ARBA" id="ARBA00007375"/>
    </source>
</evidence>
<accession>L1Q3H4</accession>
<feature type="transmembrane region" description="Helical" evidence="6">
    <location>
        <begin position="114"/>
        <end position="135"/>
    </location>
</feature>
<evidence type="ECO:0000256" key="5">
    <source>
        <dbReference type="ARBA" id="ARBA00023136"/>
    </source>
</evidence>
<feature type="transmembrane region" description="Helical" evidence="6">
    <location>
        <begin position="87"/>
        <end position="108"/>
    </location>
</feature>
<keyword evidence="3 6" id="KW-0812">Transmembrane</keyword>
<feature type="transmembrane region" description="Helical" evidence="6">
    <location>
        <begin position="6"/>
        <end position="23"/>
    </location>
</feature>
<dbReference type="PATRIC" id="fig|545697.3.peg.3213"/>
<feature type="transmembrane region" description="Helical" evidence="6">
    <location>
        <begin position="147"/>
        <end position="167"/>
    </location>
</feature>
<dbReference type="OrthoDB" id="1758248at2"/>
<dbReference type="GO" id="GO:0016787">
    <property type="term" value="F:hydrolase activity"/>
    <property type="evidence" value="ECO:0007669"/>
    <property type="project" value="TreeGrafter"/>
</dbReference>